<dbReference type="Pfam" id="PF04321">
    <property type="entry name" value="RmlD_sub_bind"/>
    <property type="match status" value="1"/>
</dbReference>
<evidence type="ECO:0000256" key="1">
    <source>
        <dbReference type="ARBA" id="ARBA00004781"/>
    </source>
</evidence>
<keyword evidence="9" id="KW-1185">Reference proteome</keyword>
<accession>A0ABZ3CPJ2</accession>
<proteinExistence type="inferred from homology"/>
<dbReference type="InterPro" id="IPR029903">
    <property type="entry name" value="RmlD-like-bd"/>
</dbReference>
<evidence type="ECO:0000256" key="4">
    <source>
        <dbReference type="ARBA" id="ARBA00017099"/>
    </source>
</evidence>
<comment type="pathway">
    <text evidence="1 6">Carbohydrate biosynthesis; dTDP-L-rhamnose biosynthesis.</text>
</comment>
<name>A0ABZ3CPJ2_9GAMM</name>
<dbReference type="Gene3D" id="3.90.25.10">
    <property type="entry name" value="UDP-galactose 4-epimerase, domain 1"/>
    <property type="match status" value="1"/>
</dbReference>
<comment type="cofactor">
    <cofactor evidence="6">
        <name>Mg(2+)</name>
        <dbReference type="ChEBI" id="CHEBI:18420"/>
    </cofactor>
    <text evidence="6">Binds 1 Mg(2+) ion per monomer.</text>
</comment>
<dbReference type="CDD" id="cd05254">
    <property type="entry name" value="dTDP_HR_like_SDR_e"/>
    <property type="match status" value="1"/>
</dbReference>
<dbReference type="Gene3D" id="3.40.50.720">
    <property type="entry name" value="NAD(P)-binding Rossmann-like Domain"/>
    <property type="match status" value="1"/>
</dbReference>
<dbReference type="RefSeq" id="WP_342594327.1">
    <property type="nucleotide sequence ID" value="NZ_CP151919.1"/>
</dbReference>
<keyword evidence="6" id="KW-0521">NADP</keyword>
<evidence type="ECO:0000256" key="6">
    <source>
        <dbReference type="RuleBase" id="RU364082"/>
    </source>
</evidence>
<dbReference type="PANTHER" id="PTHR10491:SF4">
    <property type="entry name" value="METHIONINE ADENOSYLTRANSFERASE 2 SUBUNIT BETA"/>
    <property type="match status" value="1"/>
</dbReference>
<reference evidence="8 9" key="1">
    <citation type="submission" date="2024-04" db="EMBL/GenBank/DDBJ databases">
        <title>Salinicola lusitanus LLJ914,a marine bacterium isolated from the Okinawa Trough.</title>
        <authorList>
            <person name="Li J."/>
        </authorList>
    </citation>
    <scope>NUCLEOTIDE SEQUENCE [LARGE SCALE GENOMIC DNA]</scope>
    <source>
        <strain evidence="8 9">LLJ914</strain>
    </source>
</reference>
<evidence type="ECO:0000256" key="2">
    <source>
        <dbReference type="ARBA" id="ARBA00010944"/>
    </source>
</evidence>
<dbReference type="EC" id="1.1.1.133" evidence="3 6"/>
<dbReference type="NCBIfam" id="TIGR01214">
    <property type="entry name" value="rmlD"/>
    <property type="match status" value="1"/>
</dbReference>
<evidence type="ECO:0000259" key="7">
    <source>
        <dbReference type="Pfam" id="PF04321"/>
    </source>
</evidence>
<sequence>MSTLILGGNGQVGFELQRALSPLGECAAPARPSLDLLDADAVARLLDQTRPKLIANAAAWTAVDAAETARGEAFRLNAELPAQLADYCATHSARLVHYSSDYVYPGGGDAAWQESSETGPLSAYGESKLAGDDAVLASGADALIFRTSWVYSARGNNFMKTMLRLAKERDALSVVGDQIGAPTPARLIADVTLLAVRQQSEGRLDPGIYHLAPRGETSWHGFAQAIFRHAAALGQPLRLGPEEVASIPTASYPTPARRPLNSRLSLEKIEHALGVTLPDWESQLRLTLAEWLEAA</sequence>
<dbReference type="GO" id="GO:0008831">
    <property type="term" value="F:dTDP-4-dehydrorhamnose reductase activity"/>
    <property type="evidence" value="ECO:0007669"/>
    <property type="project" value="UniProtKB-EC"/>
</dbReference>
<dbReference type="PANTHER" id="PTHR10491">
    <property type="entry name" value="DTDP-4-DEHYDRORHAMNOSE REDUCTASE"/>
    <property type="match status" value="1"/>
</dbReference>
<keyword evidence="6 8" id="KW-0560">Oxidoreductase</keyword>
<comment type="function">
    <text evidence="6">Catalyzes the reduction of dTDP-6-deoxy-L-lyxo-4-hexulose to yield dTDP-L-rhamnose.</text>
</comment>
<dbReference type="InterPro" id="IPR036291">
    <property type="entry name" value="NAD(P)-bd_dom_sf"/>
</dbReference>
<organism evidence="8 9">
    <name type="scientific">Salinicola lusitanus</name>
    <dbReference type="NCBI Taxonomy" id="1949085"/>
    <lineage>
        <taxon>Bacteria</taxon>
        <taxon>Pseudomonadati</taxon>
        <taxon>Pseudomonadota</taxon>
        <taxon>Gammaproteobacteria</taxon>
        <taxon>Oceanospirillales</taxon>
        <taxon>Halomonadaceae</taxon>
        <taxon>Salinicola</taxon>
    </lineage>
</organism>
<evidence type="ECO:0000313" key="8">
    <source>
        <dbReference type="EMBL" id="XAD53103.1"/>
    </source>
</evidence>
<dbReference type="EMBL" id="CP151919">
    <property type="protein sequence ID" value="XAD53103.1"/>
    <property type="molecule type" value="Genomic_DNA"/>
</dbReference>
<dbReference type="Proteomes" id="UP001453229">
    <property type="component" value="Chromosome"/>
</dbReference>
<comment type="catalytic activity">
    <reaction evidence="5 6">
        <text>dTDP-beta-L-rhamnose + NADP(+) = dTDP-4-dehydro-beta-L-rhamnose + NADPH + H(+)</text>
        <dbReference type="Rhea" id="RHEA:21796"/>
        <dbReference type="ChEBI" id="CHEBI:15378"/>
        <dbReference type="ChEBI" id="CHEBI:57510"/>
        <dbReference type="ChEBI" id="CHEBI:57783"/>
        <dbReference type="ChEBI" id="CHEBI:58349"/>
        <dbReference type="ChEBI" id="CHEBI:62830"/>
        <dbReference type="EC" id="1.1.1.133"/>
    </reaction>
</comment>
<evidence type="ECO:0000313" key="9">
    <source>
        <dbReference type="Proteomes" id="UP001453229"/>
    </source>
</evidence>
<evidence type="ECO:0000256" key="5">
    <source>
        <dbReference type="ARBA" id="ARBA00048200"/>
    </source>
</evidence>
<evidence type="ECO:0000256" key="3">
    <source>
        <dbReference type="ARBA" id="ARBA00012929"/>
    </source>
</evidence>
<dbReference type="SUPFAM" id="SSF51735">
    <property type="entry name" value="NAD(P)-binding Rossmann-fold domains"/>
    <property type="match status" value="1"/>
</dbReference>
<feature type="domain" description="RmlD-like substrate binding" evidence="7">
    <location>
        <begin position="1"/>
        <end position="290"/>
    </location>
</feature>
<gene>
    <name evidence="8" type="primary">rfbD</name>
    <name evidence="8" type="ORF">AAGT95_14795</name>
</gene>
<dbReference type="InterPro" id="IPR005913">
    <property type="entry name" value="dTDP_dehydrorham_reduct"/>
</dbReference>
<protein>
    <recommendedName>
        <fullName evidence="4 6">dTDP-4-dehydrorhamnose reductase</fullName>
        <ecNumber evidence="3 6">1.1.1.133</ecNumber>
    </recommendedName>
</protein>
<comment type="similarity">
    <text evidence="2 6">Belongs to the dTDP-4-dehydrorhamnose reductase family.</text>
</comment>